<feature type="compositionally biased region" description="Polar residues" evidence="1">
    <location>
        <begin position="1"/>
        <end position="17"/>
    </location>
</feature>
<organism evidence="2">
    <name type="scientific">Streptomyces sp. R08</name>
    <dbReference type="NCBI Taxonomy" id="3238624"/>
    <lineage>
        <taxon>Bacteria</taxon>
        <taxon>Bacillati</taxon>
        <taxon>Actinomycetota</taxon>
        <taxon>Actinomycetes</taxon>
        <taxon>Kitasatosporales</taxon>
        <taxon>Streptomycetaceae</taxon>
        <taxon>Streptomyces</taxon>
    </lineage>
</organism>
<protein>
    <submittedName>
        <fullName evidence="2">Uncharacterized protein</fullName>
    </submittedName>
</protein>
<dbReference type="RefSeq" id="WP_266768132.1">
    <property type="nucleotide sequence ID" value="NZ_CP163431.1"/>
</dbReference>
<proteinExistence type="predicted"/>
<gene>
    <name evidence="2" type="ORF">AB5J58_07450</name>
</gene>
<evidence type="ECO:0000313" key="2">
    <source>
        <dbReference type="EMBL" id="XDQ00018.1"/>
    </source>
</evidence>
<dbReference type="EMBL" id="CP163431">
    <property type="protein sequence ID" value="XDQ00018.1"/>
    <property type="molecule type" value="Genomic_DNA"/>
</dbReference>
<feature type="region of interest" description="Disordered" evidence="1">
    <location>
        <begin position="1"/>
        <end position="55"/>
    </location>
</feature>
<sequence>MSDTNSAQTMSADTQEASGHGKHRGPVSVQESESAAHGRHRKPSEQAEQSRYAAV</sequence>
<name>A0AB39M500_9ACTN</name>
<dbReference type="AlphaFoldDB" id="A0AB39M500"/>
<accession>A0AB39M500</accession>
<reference evidence="2" key="1">
    <citation type="submission" date="2024-07" db="EMBL/GenBank/DDBJ databases">
        <authorList>
            <person name="Yu S.T."/>
        </authorList>
    </citation>
    <scope>NUCLEOTIDE SEQUENCE</scope>
    <source>
        <strain evidence="2">R08</strain>
    </source>
</reference>
<evidence type="ECO:0000256" key="1">
    <source>
        <dbReference type="SAM" id="MobiDB-lite"/>
    </source>
</evidence>